<reference evidence="3" key="1">
    <citation type="journal article" date="2019" name="Int. J. Syst. Evol. Microbiol.">
        <title>The Global Catalogue of Microorganisms (GCM) 10K type strain sequencing project: providing services to taxonomists for standard genome sequencing and annotation.</title>
        <authorList>
            <consortium name="The Broad Institute Genomics Platform"/>
            <consortium name="The Broad Institute Genome Sequencing Center for Infectious Disease"/>
            <person name="Wu L."/>
            <person name="Ma J."/>
        </authorList>
    </citation>
    <scope>NUCLEOTIDE SEQUENCE [LARGE SCALE GENOMIC DNA]</scope>
    <source>
        <strain evidence="3">JCM 16904</strain>
    </source>
</reference>
<name>A0ABP7B116_9ACTN</name>
<proteinExistence type="predicted"/>
<dbReference type="EMBL" id="BAAAZP010000007">
    <property type="protein sequence ID" value="GAA3644748.1"/>
    <property type="molecule type" value="Genomic_DNA"/>
</dbReference>
<keyword evidence="3" id="KW-1185">Reference proteome</keyword>
<evidence type="ECO:0000313" key="2">
    <source>
        <dbReference type="EMBL" id="GAA3644748.1"/>
    </source>
</evidence>
<accession>A0ABP7B116</accession>
<protein>
    <submittedName>
        <fullName evidence="2">Uncharacterized protein</fullName>
    </submittedName>
</protein>
<evidence type="ECO:0000313" key="3">
    <source>
        <dbReference type="Proteomes" id="UP001500902"/>
    </source>
</evidence>
<feature type="compositionally biased region" description="Low complexity" evidence="1">
    <location>
        <begin position="51"/>
        <end position="70"/>
    </location>
</feature>
<feature type="region of interest" description="Disordered" evidence="1">
    <location>
        <begin position="144"/>
        <end position="188"/>
    </location>
</feature>
<feature type="compositionally biased region" description="Low complexity" evidence="1">
    <location>
        <begin position="144"/>
        <end position="173"/>
    </location>
</feature>
<gene>
    <name evidence="2" type="ORF">GCM10022224_004140</name>
</gene>
<comment type="caution">
    <text evidence="2">The sequence shown here is derived from an EMBL/GenBank/DDBJ whole genome shotgun (WGS) entry which is preliminary data.</text>
</comment>
<organism evidence="2 3">
    <name type="scientific">Nonomuraea antimicrobica</name>
    <dbReference type="NCBI Taxonomy" id="561173"/>
    <lineage>
        <taxon>Bacteria</taxon>
        <taxon>Bacillati</taxon>
        <taxon>Actinomycetota</taxon>
        <taxon>Actinomycetes</taxon>
        <taxon>Streptosporangiales</taxon>
        <taxon>Streptosporangiaceae</taxon>
        <taxon>Nonomuraea</taxon>
    </lineage>
</organism>
<feature type="compositionally biased region" description="Low complexity" evidence="1">
    <location>
        <begin position="84"/>
        <end position="102"/>
    </location>
</feature>
<evidence type="ECO:0000256" key="1">
    <source>
        <dbReference type="SAM" id="MobiDB-lite"/>
    </source>
</evidence>
<feature type="region of interest" description="Disordered" evidence="1">
    <location>
        <begin position="84"/>
        <end position="114"/>
    </location>
</feature>
<feature type="region of interest" description="Disordered" evidence="1">
    <location>
        <begin position="1"/>
        <end position="70"/>
    </location>
</feature>
<sequence>MVWPSRSGGVEAARAAKPSGVISPVPAPIRAALARMPPRPGSTAQPSPAAVTARPQTRPVPVVRRPASSARPAYGWTTAAVAASTDTAAPVATVPSPAAAPDTGRKPTPTDSAAVAAARAAVGARKARDVSRLARSTTVCRALGSGATAGTTSAAHPATATASTAMTANSSRSPPTHASTPPRSGPRV</sequence>
<dbReference type="Proteomes" id="UP001500902">
    <property type="component" value="Unassembled WGS sequence"/>
</dbReference>